<dbReference type="PANTHER" id="PTHR43844:SF1">
    <property type="entry name" value="METHIONINE SYNTHASE"/>
    <property type="match status" value="1"/>
</dbReference>
<organism evidence="2 3">
    <name type="scientific">Dorea longicatena</name>
    <dbReference type="NCBI Taxonomy" id="88431"/>
    <lineage>
        <taxon>Bacteria</taxon>
        <taxon>Bacillati</taxon>
        <taxon>Bacillota</taxon>
        <taxon>Clostridia</taxon>
        <taxon>Lachnospirales</taxon>
        <taxon>Lachnospiraceae</taxon>
        <taxon>Dorea</taxon>
    </lineage>
</organism>
<accession>A0A173THD0</accession>
<dbReference type="GO" id="GO:0003871">
    <property type="term" value="F:5-methyltetrahydropteroyltriglutamate-homocysteine S-methyltransferase activity"/>
    <property type="evidence" value="ECO:0007669"/>
    <property type="project" value="UniProtKB-EC"/>
</dbReference>
<dbReference type="AlphaFoldDB" id="A0A173THD0"/>
<evidence type="ECO:0000313" key="2">
    <source>
        <dbReference type="EMBL" id="CUN02111.1"/>
    </source>
</evidence>
<evidence type="ECO:0000259" key="1">
    <source>
        <dbReference type="Pfam" id="PF01717"/>
    </source>
</evidence>
<proteinExistence type="predicted"/>
<reference evidence="2 3" key="1">
    <citation type="submission" date="2015-09" db="EMBL/GenBank/DDBJ databases">
        <authorList>
            <consortium name="Pathogen Informatics"/>
        </authorList>
    </citation>
    <scope>NUCLEOTIDE SEQUENCE [LARGE SCALE GENOMIC DNA]</scope>
    <source>
        <strain evidence="2 3">2789STDY5834961</strain>
    </source>
</reference>
<dbReference type="NCBIfam" id="NF005085">
    <property type="entry name" value="PRK06520.1"/>
    <property type="match status" value="1"/>
</dbReference>
<dbReference type="Pfam" id="PF01717">
    <property type="entry name" value="Meth_synt_2"/>
    <property type="match status" value="1"/>
</dbReference>
<feature type="domain" description="Cobalamin-independent methionine synthase MetE C-terminal/archaeal" evidence="1">
    <location>
        <begin position="13"/>
        <end position="367"/>
    </location>
</feature>
<dbReference type="GO" id="GO:0009086">
    <property type="term" value="P:methionine biosynthetic process"/>
    <property type="evidence" value="ECO:0007669"/>
    <property type="project" value="InterPro"/>
</dbReference>
<dbReference type="GO" id="GO:0032259">
    <property type="term" value="P:methylation"/>
    <property type="evidence" value="ECO:0007669"/>
    <property type="project" value="UniProtKB-KW"/>
</dbReference>
<evidence type="ECO:0000313" key="3">
    <source>
        <dbReference type="Proteomes" id="UP000095597"/>
    </source>
</evidence>
<dbReference type="EC" id="2.1.1.14" evidence="2"/>
<dbReference type="OrthoDB" id="6430685at2"/>
<dbReference type="EMBL" id="CYXO01000008">
    <property type="protein sequence ID" value="CUN02111.1"/>
    <property type="molecule type" value="Genomic_DNA"/>
</dbReference>
<keyword evidence="2" id="KW-0808">Transferase</keyword>
<keyword evidence="2" id="KW-0489">Methyltransferase</keyword>
<dbReference type="Gene3D" id="3.20.20.210">
    <property type="match status" value="1"/>
</dbReference>
<protein>
    <submittedName>
        <fullName evidence="2">5-methyltetrahydropteroyltriglutamate--homocysteine methyltransferase</fullName>
        <ecNumber evidence="2">2.1.1.14</ecNumber>
    </submittedName>
</protein>
<dbReference type="CDD" id="cd03311">
    <property type="entry name" value="CIMS_C_terminal_like"/>
    <property type="match status" value="1"/>
</dbReference>
<dbReference type="Proteomes" id="UP000095597">
    <property type="component" value="Unassembled WGS sequence"/>
</dbReference>
<gene>
    <name evidence="2" type="primary">metE</name>
    <name evidence="2" type="ORF">ERS852573_01574</name>
</gene>
<dbReference type="PANTHER" id="PTHR43844">
    <property type="entry name" value="METHIONINE SYNTHASE"/>
    <property type="match status" value="1"/>
</dbReference>
<dbReference type="GO" id="GO:0008270">
    <property type="term" value="F:zinc ion binding"/>
    <property type="evidence" value="ECO:0007669"/>
    <property type="project" value="InterPro"/>
</dbReference>
<dbReference type="InterPro" id="IPR002629">
    <property type="entry name" value="Met_Synth_C/arc"/>
</dbReference>
<name>A0A173THD0_9FIRM</name>
<dbReference type="InterPro" id="IPR038071">
    <property type="entry name" value="UROD/MetE-like_sf"/>
</dbReference>
<dbReference type="SUPFAM" id="SSF51726">
    <property type="entry name" value="UROD/MetE-like"/>
    <property type="match status" value="1"/>
</dbReference>
<dbReference type="RefSeq" id="WP_055214239.1">
    <property type="nucleotide sequence ID" value="NZ_CYXO01000008.1"/>
</dbReference>
<sequence>MSKYQTPYRYDFVGSFLRSQEVKQAKADYSEGKITKEECDAIVDKAVTEVVAKQKELGFHIITDGEFRRTYWHLDFMWGFEGVGHEQTGAGVQFNAEMAAVEDTYLTGKVKAKAHPFVEGFKFLKQFEDENTVAKYTIPAPAQMFQQMIVPANFENTRKYYATNEELIQDIGKAYQEVIRQFYEAGCSNLQLDDCTWGAIVGDAAKQRYERLGLDLNKVKAQLLEVNNLALEGKPEDMVITSHICRGNYHSTFFTSGPYDSVADYVFAKENVDALFLEYDDARSGGFAPLAKVSEDKKVVLGLITTKSPELEDKETVIKRIYEAAKYIPLERLCLSPQCGFASCEIGNKLTEEEQWAKLKLVKEIAEEVWKDA</sequence>